<dbReference type="CDD" id="cd02138">
    <property type="entry name" value="TdsD-like"/>
    <property type="match status" value="1"/>
</dbReference>
<evidence type="ECO:0000313" key="6">
    <source>
        <dbReference type="Proteomes" id="UP001157914"/>
    </source>
</evidence>
<protein>
    <submittedName>
        <fullName evidence="5">Nitroreductase family protein</fullName>
    </submittedName>
</protein>
<gene>
    <name evidence="5" type="ORF">SAMN06265374_2854</name>
</gene>
<dbReference type="EMBL" id="FXTT01000003">
    <property type="protein sequence ID" value="SMP27097.1"/>
    <property type="molecule type" value="Genomic_DNA"/>
</dbReference>
<dbReference type="InterPro" id="IPR000415">
    <property type="entry name" value="Nitroreductase-like"/>
</dbReference>
<feature type="compositionally biased region" description="Basic and acidic residues" evidence="3">
    <location>
        <begin position="173"/>
        <end position="184"/>
    </location>
</feature>
<proteinExistence type="inferred from homology"/>
<dbReference type="PANTHER" id="PTHR43673:SF10">
    <property type="entry name" value="NADH DEHYDROGENASE_NAD(P)H NITROREDUCTASE XCC3605-RELATED"/>
    <property type="match status" value="1"/>
</dbReference>
<dbReference type="InterPro" id="IPR029479">
    <property type="entry name" value="Nitroreductase"/>
</dbReference>
<keyword evidence="2" id="KW-0560">Oxidoreductase</keyword>
<dbReference type="PANTHER" id="PTHR43673">
    <property type="entry name" value="NAD(P)H NITROREDUCTASE YDGI-RELATED"/>
    <property type="match status" value="1"/>
</dbReference>
<evidence type="ECO:0000256" key="1">
    <source>
        <dbReference type="ARBA" id="ARBA00007118"/>
    </source>
</evidence>
<comment type="caution">
    <text evidence="5">The sequence shown here is derived from an EMBL/GenBank/DDBJ whole genome shotgun (WGS) entry which is preliminary data.</text>
</comment>
<feature type="region of interest" description="Disordered" evidence="3">
    <location>
        <begin position="169"/>
        <end position="199"/>
    </location>
</feature>
<dbReference type="RefSeq" id="WP_155192672.1">
    <property type="nucleotide sequence ID" value="NZ_BAAAEA010000002.1"/>
</dbReference>
<organism evidence="5 6">
    <name type="scientific">Roseibium denhamense</name>
    <dbReference type="NCBI Taxonomy" id="76305"/>
    <lineage>
        <taxon>Bacteria</taxon>
        <taxon>Pseudomonadati</taxon>
        <taxon>Pseudomonadota</taxon>
        <taxon>Alphaproteobacteria</taxon>
        <taxon>Hyphomicrobiales</taxon>
        <taxon>Stappiaceae</taxon>
        <taxon>Roseibium</taxon>
    </lineage>
</organism>
<dbReference type="Pfam" id="PF00881">
    <property type="entry name" value="Nitroreductase"/>
    <property type="match status" value="1"/>
</dbReference>
<evidence type="ECO:0000256" key="2">
    <source>
        <dbReference type="ARBA" id="ARBA00023002"/>
    </source>
</evidence>
<evidence type="ECO:0000313" key="5">
    <source>
        <dbReference type="EMBL" id="SMP27097.1"/>
    </source>
</evidence>
<sequence length="199" mass="22008">MPARHSEFPVDHLFLNRWSPRSFDGSTMPEADLLTILEAARWAPSAFNVQPWRFVYSRRDDSTWSSFYSLLDDFNGSWAHGASALVFLFSDKEVDGVKENGTIPNAFHSFDAGTAWGQAALQASLLGYHAHAVAGLARDRVHETLGVPGRYKAEVAILIGRRGPVGALSSELQKQERPSERKSLNEIAFQGAFNAPEFA</sequence>
<evidence type="ECO:0000256" key="3">
    <source>
        <dbReference type="SAM" id="MobiDB-lite"/>
    </source>
</evidence>
<evidence type="ECO:0000259" key="4">
    <source>
        <dbReference type="Pfam" id="PF00881"/>
    </source>
</evidence>
<keyword evidence="6" id="KW-1185">Reference proteome</keyword>
<name>A0ABY1P6L2_9HYPH</name>
<dbReference type="Proteomes" id="UP001157914">
    <property type="component" value="Unassembled WGS sequence"/>
</dbReference>
<dbReference type="Gene3D" id="3.40.109.10">
    <property type="entry name" value="NADH Oxidase"/>
    <property type="match status" value="1"/>
</dbReference>
<accession>A0ABY1P6L2</accession>
<dbReference type="SUPFAM" id="SSF55469">
    <property type="entry name" value="FMN-dependent nitroreductase-like"/>
    <property type="match status" value="1"/>
</dbReference>
<reference evidence="5 6" key="1">
    <citation type="submission" date="2017-05" db="EMBL/GenBank/DDBJ databases">
        <authorList>
            <person name="Varghese N."/>
            <person name="Submissions S."/>
        </authorList>
    </citation>
    <scope>NUCLEOTIDE SEQUENCE [LARGE SCALE GENOMIC DNA]</scope>
    <source>
        <strain evidence="5 6">DSM 15949</strain>
    </source>
</reference>
<comment type="similarity">
    <text evidence="1">Belongs to the nitroreductase family.</text>
</comment>
<feature type="domain" description="Nitroreductase" evidence="4">
    <location>
        <begin position="16"/>
        <end position="89"/>
    </location>
</feature>